<dbReference type="Gene3D" id="3.40.50.300">
    <property type="entry name" value="P-loop containing nucleotide triphosphate hydrolases"/>
    <property type="match status" value="1"/>
</dbReference>
<dbReference type="PROSITE" id="PS50893">
    <property type="entry name" value="ABC_TRANSPORTER_2"/>
    <property type="match status" value="1"/>
</dbReference>
<evidence type="ECO:0000313" key="6">
    <source>
        <dbReference type="Proteomes" id="UP000199287"/>
    </source>
</evidence>
<dbReference type="STRING" id="69895.SAMN05192551_10912"/>
<dbReference type="InterPro" id="IPR003439">
    <property type="entry name" value="ABC_transporter-like_ATP-bd"/>
</dbReference>
<sequence>MMVSVKDLSLSIDGSPIIESISFAVENKEIIGIVGPNGSGKSTLLKTIYKTLRPDKGTILMDDQDISTLSEKETAKKMAVLKQESTIDFDFTVREMVAMGRAPHKKTFENYSRSDYMIVDEMIEKVGMKSFSNRSFTTLSGGEKQRVLFARSLTQKPELLILDEPTNHLDIKYQMEVMEIISELDISILSAIHDLNIASSYCDKIILLHQGTIKGFGSPEQVLQEHVIRDIFQVENKVSKNPFTGRIHIYFLGLGSKSKSKTPAAFAEGALL</sequence>
<keyword evidence="6" id="KW-1185">Reference proteome</keyword>
<dbReference type="PANTHER" id="PTHR42794">
    <property type="entry name" value="HEMIN IMPORT ATP-BINDING PROTEIN HMUV"/>
    <property type="match status" value="1"/>
</dbReference>
<dbReference type="Pfam" id="PF00005">
    <property type="entry name" value="ABC_tran"/>
    <property type="match status" value="1"/>
</dbReference>
<keyword evidence="2" id="KW-0547">Nucleotide-binding</keyword>
<reference evidence="6" key="1">
    <citation type="submission" date="2016-10" db="EMBL/GenBank/DDBJ databases">
        <authorList>
            <person name="Varghese N."/>
            <person name="Submissions S."/>
        </authorList>
    </citation>
    <scope>NUCLEOTIDE SEQUENCE [LARGE SCALE GENOMIC DNA]</scope>
    <source>
        <strain evidence="6">Z-7934</strain>
    </source>
</reference>
<dbReference type="InterPro" id="IPR027417">
    <property type="entry name" value="P-loop_NTPase"/>
</dbReference>
<dbReference type="AlphaFoldDB" id="A0A1I3GEZ1"/>
<dbReference type="FunFam" id="3.40.50.300:FF:000134">
    <property type="entry name" value="Iron-enterobactin ABC transporter ATP-binding protein"/>
    <property type="match status" value="1"/>
</dbReference>
<dbReference type="Proteomes" id="UP000199287">
    <property type="component" value="Unassembled WGS sequence"/>
</dbReference>
<evidence type="ECO:0000313" key="5">
    <source>
        <dbReference type="EMBL" id="SFI21812.1"/>
    </source>
</evidence>
<dbReference type="PANTHER" id="PTHR42794:SF2">
    <property type="entry name" value="ABC TRANSPORTER ATP-BINDING PROTEIN"/>
    <property type="match status" value="1"/>
</dbReference>
<dbReference type="PROSITE" id="PS00211">
    <property type="entry name" value="ABC_TRANSPORTER_1"/>
    <property type="match status" value="1"/>
</dbReference>
<dbReference type="InterPro" id="IPR017871">
    <property type="entry name" value="ABC_transporter-like_CS"/>
</dbReference>
<dbReference type="SUPFAM" id="SSF52540">
    <property type="entry name" value="P-loop containing nucleoside triphosphate hydrolases"/>
    <property type="match status" value="1"/>
</dbReference>
<organism evidence="5 6">
    <name type="scientific">Tindallia magadiensis</name>
    <dbReference type="NCBI Taxonomy" id="69895"/>
    <lineage>
        <taxon>Bacteria</taxon>
        <taxon>Bacillati</taxon>
        <taxon>Bacillota</taxon>
        <taxon>Clostridia</taxon>
        <taxon>Peptostreptococcales</taxon>
        <taxon>Tindalliaceae</taxon>
        <taxon>Tindallia</taxon>
    </lineage>
</organism>
<evidence type="ECO:0000256" key="1">
    <source>
        <dbReference type="ARBA" id="ARBA00022448"/>
    </source>
</evidence>
<protein>
    <submittedName>
        <fullName evidence="5">Iron complex transport system ATP-binding protein</fullName>
    </submittedName>
</protein>
<evidence type="ECO:0000256" key="2">
    <source>
        <dbReference type="ARBA" id="ARBA00022741"/>
    </source>
</evidence>
<dbReference type="OrthoDB" id="9799337at2"/>
<evidence type="ECO:0000259" key="4">
    <source>
        <dbReference type="PROSITE" id="PS50893"/>
    </source>
</evidence>
<evidence type="ECO:0000256" key="3">
    <source>
        <dbReference type="ARBA" id="ARBA00022840"/>
    </source>
</evidence>
<gene>
    <name evidence="5" type="ORF">SAMN05192551_10912</name>
</gene>
<keyword evidence="1" id="KW-0813">Transport</keyword>
<dbReference type="CDD" id="cd03214">
    <property type="entry name" value="ABC_Iron-Siderophores_B12_Hemin"/>
    <property type="match status" value="1"/>
</dbReference>
<name>A0A1I3GEZ1_9FIRM</name>
<dbReference type="RefSeq" id="WP_093373161.1">
    <property type="nucleotide sequence ID" value="NZ_FOQA01000009.1"/>
</dbReference>
<keyword evidence="3 5" id="KW-0067">ATP-binding</keyword>
<feature type="domain" description="ABC transporter" evidence="4">
    <location>
        <begin position="3"/>
        <end position="235"/>
    </location>
</feature>
<dbReference type="GO" id="GO:0005524">
    <property type="term" value="F:ATP binding"/>
    <property type="evidence" value="ECO:0007669"/>
    <property type="project" value="UniProtKB-KW"/>
</dbReference>
<dbReference type="GO" id="GO:0016887">
    <property type="term" value="F:ATP hydrolysis activity"/>
    <property type="evidence" value="ECO:0007669"/>
    <property type="project" value="InterPro"/>
</dbReference>
<dbReference type="EMBL" id="FOQA01000009">
    <property type="protein sequence ID" value="SFI21812.1"/>
    <property type="molecule type" value="Genomic_DNA"/>
</dbReference>
<proteinExistence type="predicted"/>
<dbReference type="SMART" id="SM00382">
    <property type="entry name" value="AAA"/>
    <property type="match status" value="1"/>
</dbReference>
<dbReference type="InterPro" id="IPR003593">
    <property type="entry name" value="AAA+_ATPase"/>
</dbReference>
<accession>A0A1I3GEZ1</accession>